<accession>V5BW34</accession>
<protein>
    <submittedName>
        <fullName evidence="1">Putative transposon gamma-delta 80.3 kDa protein TnpX</fullName>
    </submittedName>
</protein>
<evidence type="ECO:0000313" key="2">
    <source>
        <dbReference type="Proteomes" id="UP000017842"/>
    </source>
</evidence>
<proteinExistence type="predicted"/>
<dbReference type="InterPro" id="IPR059206">
    <property type="entry name" value="Sll1717-like"/>
</dbReference>
<reference evidence="1 2" key="1">
    <citation type="journal article" date="2013" name="Genome Announc.">
        <title>Draft Genome Sequence of the Methanotrophic Gammaproteobacterium Methyloglobulus morosus DSM 22980 Strain KoM1.</title>
        <authorList>
            <person name="Poehlein A."/>
            <person name="Deutzmann J.S."/>
            <person name="Daniel R."/>
            <person name="Simeonova D.D."/>
        </authorList>
    </citation>
    <scope>NUCLEOTIDE SEQUENCE [LARGE SCALE GENOMIC DNA]</scope>
    <source>
        <strain evidence="1 2">KoM1</strain>
    </source>
</reference>
<dbReference type="EMBL" id="AYLO01000073">
    <property type="protein sequence ID" value="ESS72044.1"/>
    <property type="molecule type" value="Genomic_DNA"/>
</dbReference>
<evidence type="ECO:0000313" key="1">
    <source>
        <dbReference type="EMBL" id="ESS72044.1"/>
    </source>
</evidence>
<sequence length="542" mass="62010">MLGTTNPEERIADLSSFLKLNDITEEVIKLTQSQSKKLIILIDRLDEGYEPDTIGVGIVDGIIYGTDELRNALGENLRAIVFLRDNIFRGVQTEDLDFSRNLESQVLRLHWDPEELFFMVCKRIRAALNIEVESDIKVWNAITSAELHGREGFKRCLRLTLYRPRDVIALLNAAIEQARRQKREKTLIENDFHESAKQISVIRFDDLSKEYASIFLGVSQLTTAFANGPTKFSVDFAIQTIKRIRDNPTLDADVLQHLIILGTEIDIAKELYGIGFFGMLDKQNSTWVFSHDGKRANKNISIGDSLMVHPCYWSALNLQKDDLEQGIAEQIFDDYEITIHSLTTEQRSAKLGQLISELGNLSLGQDDASGFEGWCKRVIEIAFAKELTNIELHPNKNAAQRRDIVATNQGINGFWKRIREDYSTRQVIFEVKNFEIIGVEEYRQMNGYLSKEYGKLGFIICRDKQPGLTKGRELEAFREFYLQDKLIIKITANSLTSILSKLRSPTKKDFGDEVLDKLLDDHIRLYSTGQSTKKSTNRRKKI</sequence>
<dbReference type="Proteomes" id="UP000017842">
    <property type="component" value="Unassembled WGS sequence"/>
</dbReference>
<organism evidence="1 2">
    <name type="scientific">Methyloglobulus morosus KoM1</name>
    <dbReference type="NCBI Taxonomy" id="1116472"/>
    <lineage>
        <taxon>Bacteria</taxon>
        <taxon>Pseudomonadati</taxon>
        <taxon>Pseudomonadota</taxon>
        <taxon>Gammaproteobacteria</taxon>
        <taxon>Methylococcales</taxon>
        <taxon>Methylococcaceae</taxon>
        <taxon>Methyloglobulus</taxon>
    </lineage>
</organism>
<dbReference type="STRING" id="1116472.MGMO_76c00040"/>
<name>V5BW34_9GAMM</name>
<dbReference type="AlphaFoldDB" id="V5BW34"/>
<dbReference type="NCBIfam" id="NF047389">
    <property type="entry name" value="ATPase_Sll1717"/>
    <property type="match status" value="1"/>
</dbReference>
<keyword evidence="2" id="KW-1185">Reference proteome</keyword>
<comment type="caution">
    <text evidence="1">The sequence shown here is derived from an EMBL/GenBank/DDBJ whole genome shotgun (WGS) entry which is preliminary data.</text>
</comment>
<gene>
    <name evidence="1" type="primary">tnpX</name>
    <name evidence="1" type="ORF">MGMO_76c00040</name>
</gene>